<organism evidence="2 3">
    <name type="scientific">Asticcacaulis aquaticus</name>
    <dbReference type="NCBI Taxonomy" id="2984212"/>
    <lineage>
        <taxon>Bacteria</taxon>
        <taxon>Pseudomonadati</taxon>
        <taxon>Pseudomonadota</taxon>
        <taxon>Alphaproteobacteria</taxon>
        <taxon>Caulobacterales</taxon>
        <taxon>Caulobacteraceae</taxon>
        <taxon>Asticcacaulis</taxon>
    </lineage>
</organism>
<evidence type="ECO:0000313" key="2">
    <source>
        <dbReference type="EMBL" id="MDC7682441.1"/>
    </source>
</evidence>
<keyword evidence="3" id="KW-1185">Reference proteome</keyword>
<dbReference type="Proteomes" id="UP001214854">
    <property type="component" value="Unassembled WGS sequence"/>
</dbReference>
<dbReference type="EMBL" id="JAQQKX010000002">
    <property type="protein sequence ID" value="MDC7682441.1"/>
    <property type="molecule type" value="Genomic_DNA"/>
</dbReference>
<feature type="region of interest" description="Disordered" evidence="1">
    <location>
        <begin position="1"/>
        <end position="20"/>
    </location>
</feature>
<comment type="caution">
    <text evidence="2">The sequence shown here is derived from an EMBL/GenBank/DDBJ whole genome shotgun (WGS) entry which is preliminary data.</text>
</comment>
<protein>
    <submittedName>
        <fullName evidence="2">Uncharacterized protein</fullName>
    </submittedName>
</protein>
<dbReference type="RefSeq" id="WP_272746931.1">
    <property type="nucleotide sequence ID" value="NZ_JAQQKX010000002.1"/>
</dbReference>
<evidence type="ECO:0000313" key="3">
    <source>
        <dbReference type="Proteomes" id="UP001214854"/>
    </source>
</evidence>
<sequence length="121" mass="13457">MPRKKTPPSRWNELEPDAFGETGDPLVRVMLGKLVIIRLNQIDARDELISSEIIAGRVVRANRAEGFVLSLVGQRKGEEFFLPLVPQAFKLIDPGDYGLSCGTPIRDPDFQAAFDIYANSN</sequence>
<name>A0ABT5HQV7_9CAUL</name>
<reference evidence="2 3" key="1">
    <citation type="submission" date="2023-01" db="EMBL/GenBank/DDBJ databases">
        <title>Novel species of the genus Asticcacaulis isolated from rivers.</title>
        <authorList>
            <person name="Lu H."/>
        </authorList>
    </citation>
    <scope>NUCLEOTIDE SEQUENCE [LARGE SCALE GENOMIC DNA]</scope>
    <source>
        <strain evidence="2 3">BYS171W</strain>
    </source>
</reference>
<accession>A0ABT5HQV7</accession>
<evidence type="ECO:0000256" key="1">
    <source>
        <dbReference type="SAM" id="MobiDB-lite"/>
    </source>
</evidence>
<proteinExistence type="predicted"/>
<gene>
    <name evidence="2" type="ORF">PQU92_04090</name>
</gene>